<comment type="caution">
    <text evidence="1">The sequence shown here is derived from an EMBL/GenBank/DDBJ whole genome shotgun (WGS) entry which is preliminary data.</text>
</comment>
<gene>
    <name evidence="1" type="ORF">LTR97_003358</name>
</gene>
<dbReference type="EMBL" id="JAVRQU010000004">
    <property type="protein sequence ID" value="KAK5704340.1"/>
    <property type="molecule type" value="Genomic_DNA"/>
</dbReference>
<dbReference type="SUPFAM" id="SSF54427">
    <property type="entry name" value="NTF2-like"/>
    <property type="match status" value="1"/>
</dbReference>
<dbReference type="Proteomes" id="UP001310594">
    <property type="component" value="Unassembled WGS sequence"/>
</dbReference>
<evidence type="ECO:0000313" key="1">
    <source>
        <dbReference type="EMBL" id="KAK5704340.1"/>
    </source>
</evidence>
<protein>
    <recommendedName>
        <fullName evidence="3">SnoaL-like domain-containing protein</fullName>
    </recommendedName>
</protein>
<sequence>MAPLQPSHAVHLARSNLLSIFNERDATKREQAMAETYATEMQMYEPDKVITGHDEISSTAGALLDAHPDWDFAPAGEVFVNHQIVTLNWMFGPVKGGDVFLVGEDGKIEKLWVMIEGVTSVKL</sequence>
<dbReference type="Gene3D" id="3.10.450.50">
    <property type="match status" value="1"/>
</dbReference>
<dbReference type="InterPro" id="IPR032710">
    <property type="entry name" value="NTF2-like_dom_sf"/>
</dbReference>
<reference evidence="1" key="1">
    <citation type="submission" date="2023-08" db="EMBL/GenBank/DDBJ databases">
        <title>Black Yeasts Isolated from many extreme environments.</title>
        <authorList>
            <person name="Coleine C."/>
            <person name="Stajich J.E."/>
            <person name="Selbmann L."/>
        </authorList>
    </citation>
    <scope>NUCLEOTIDE SEQUENCE</scope>
    <source>
        <strain evidence="1">CCFEE 5810</strain>
    </source>
</reference>
<organism evidence="1 2">
    <name type="scientific">Elasticomyces elasticus</name>
    <dbReference type="NCBI Taxonomy" id="574655"/>
    <lineage>
        <taxon>Eukaryota</taxon>
        <taxon>Fungi</taxon>
        <taxon>Dikarya</taxon>
        <taxon>Ascomycota</taxon>
        <taxon>Pezizomycotina</taxon>
        <taxon>Dothideomycetes</taxon>
        <taxon>Dothideomycetidae</taxon>
        <taxon>Mycosphaerellales</taxon>
        <taxon>Teratosphaeriaceae</taxon>
        <taxon>Elasticomyces</taxon>
    </lineage>
</organism>
<evidence type="ECO:0008006" key="3">
    <source>
        <dbReference type="Google" id="ProtNLM"/>
    </source>
</evidence>
<accession>A0AAN7WED6</accession>
<proteinExistence type="predicted"/>
<name>A0AAN7WED6_9PEZI</name>
<evidence type="ECO:0000313" key="2">
    <source>
        <dbReference type="Proteomes" id="UP001310594"/>
    </source>
</evidence>
<dbReference type="AlphaFoldDB" id="A0AAN7WED6"/>